<evidence type="ECO:0000256" key="3">
    <source>
        <dbReference type="SAM" id="SignalP"/>
    </source>
</evidence>
<protein>
    <submittedName>
        <fullName evidence="5">Peptidase M75, Imelysin</fullName>
    </submittedName>
</protein>
<feature type="signal peptide" evidence="3">
    <location>
        <begin position="1"/>
        <end position="22"/>
    </location>
</feature>
<dbReference type="EMBL" id="CACVAQ010000088">
    <property type="protein sequence ID" value="CAA6803636.1"/>
    <property type="molecule type" value="Genomic_DNA"/>
</dbReference>
<dbReference type="PROSITE" id="PS51257">
    <property type="entry name" value="PROKAR_LIPOPROTEIN"/>
    <property type="match status" value="1"/>
</dbReference>
<reference evidence="5" key="1">
    <citation type="submission" date="2020-01" db="EMBL/GenBank/DDBJ databases">
        <authorList>
            <person name="Meier V. D."/>
            <person name="Meier V D."/>
        </authorList>
    </citation>
    <scope>NUCLEOTIDE SEQUENCE</scope>
    <source>
        <strain evidence="5">HLG_WM_MAG_10</strain>
    </source>
</reference>
<evidence type="ECO:0000313" key="5">
    <source>
        <dbReference type="EMBL" id="CAA6803636.1"/>
    </source>
</evidence>
<organism evidence="5">
    <name type="scientific">uncultured Aureispira sp</name>
    <dbReference type="NCBI Taxonomy" id="1331704"/>
    <lineage>
        <taxon>Bacteria</taxon>
        <taxon>Pseudomonadati</taxon>
        <taxon>Bacteroidota</taxon>
        <taxon>Saprospiria</taxon>
        <taxon>Saprospirales</taxon>
        <taxon>Saprospiraceae</taxon>
        <taxon>Aureispira</taxon>
        <taxon>environmental samples</taxon>
    </lineage>
</organism>
<feature type="chain" id="PRO_5028208760" evidence="3">
    <location>
        <begin position="23"/>
        <end position="376"/>
    </location>
</feature>
<feature type="domain" description="Imelysin-like" evidence="4">
    <location>
        <begin position="47"/>
        <end position="355"/>
    </location>
</feature>
<dbReference type="GO" id="GO:0030313">
    <property type="term" value="C:cell envelope"/>
    <property type="evidence" value="ECO:0007669"/>
    <property type="project" value="UniProtKB-SubCell"/>
</dbReference>
<proteinExistence type="predicted"/>
<dbReference type="CDD" id="cd14659">
    <property type="entry name" value="Imelysin-like_IPPA"/>
    <property type="match status" value="1"/>
</dbReference>
<dbReference type="AlphaFoldDB" id="A0A6S6SBQ0"/>
<accession>A0A6S6SBQ0</accession>
<dbReference type="InterPro" id="IPR018976">
    <property type="entry name" value="Imelysin-like"/>
</dbReference>
<gene>
    <name evidence="5" type="ORF">HELGO_WM32781</name>
</gene>
<dbReference type="InterPro" id="IPR038352">
    <property type="entry name" value="Imelysin_sf"/>
</dbReference>
<name>A0A6S6SBQ0_9BACT</name>
<evidence type="ECO:0000256" key="1">
    <source>
        <dbReference type="ARBA" id="ARBA00004196"/>
    </source>
</evidence>
<comment type="subcellular location">
    <subcellularLocation>
        <location evidence="1">Cell envelope</location>
    </subcellularLocation>
</comment>
<evidence type="ECO:0000259" key="4">
    <source>
        <dbReference type="Pfam" id="PF09375"/>
    </source>
</evidence>
<sequence length="376" mass="41276">MQKTILWTIAVFIFLCTLSACKTDTTDACASDFDQLSLLSNIGNNLIVPTYQRLAQETSDLEIAAIDFTNNPSTTNLTLLRQSFQATWTTWQSASLFEFGPAETEELRTYMNNFPVFVTRLNDAIRSGNYDLETETYSYTRGFPALDYLLYGVASSDNAIVNLYSSASDANNRKQYLREVTALIKQKANTVYDAWNVGGANYLNTFTSTEGVANGKPISNLINQLNQGYELFKNNKLGTPISAKTGYVPILPANVEAYYSRQSLPLALASLRANKAVFIGLHDGINGVGLDDYLRATNASKGNDSLHNVIINQYDAAINALVALEPSSLYDVIHTDLNAVKVAYAAAQNQVVYLKTDLPSALCTSITYIDNVDDGD</sequence>
<dbReference type="Gene3D" id="1.20.1420.20">
    <property type="entry name" value="M75 peptidase, HXXE motif"/>
    <property type="match status" value="1"/>
</dbReference>
<evidence type="ECO:0000256" key="2">
    <source>
        <dbReference type="ARBA" id="ARBA00022729"/>
    </source>
</evidence>
<dbReference type="InterPro" id="IPR034984">
    <property type="entry name" value="Imelysin-like_IPPA"/>
</dbReference>
<keyword evidence="2 3" id="KW-0732">Signal</keyword>
<dbReference type="Pfam" id="PF09375">
    <property type="entry name" value="Peptidase_M75"/>
    <property type="match status" value="1"/>
</dbReference>